<evidence type="ECO:0000313" key="9">
    <source>
        <dbReference type="EMBL" id="NII08588.1"/>
    </source>
</evidence>
<dbReference type="EMBL" id="JAARLZ010000013">
    <property type="protein sequence ID" value="NII08588.1"/>
    <property type="molecule type" value="Genomic_DNA"/>
</dbReference>
<evidence type="ECO:0000256" key="6">
    <source>
        <dbReference type="ARBA" id="ARBA00023136"/>
    </source>
</evidence>
<evidence type="ECO:0000256" key="4">
    <source>
        <dbReference type="ARBA" id="ARBA00022692"/>
    </source>
</evidence>
<evidence type="ECO:0000256" key="3">
    <source>
        <dbReference type="ARBA" id="ARBA00022679"/>
    </source>
</evidence>
<keyword evidence="6 7" id="KW-0472">Membrane</keyword>
<feature type="domain" description="Glycosyltransferase 2-like" evidence="8">
    <location>
        <begin position="10"/>
        <end position="148"/>
    </location>
</feature>
<dbReference type="Pfam" id="PF00535">
    <property type="entry name" value="Glycos_transf_2"/>
    <property type="match status" value="1"/>
</dbReference>
<dbReference type="InterPro" id="IPR029044">
    <property type="entry name" value="Nucleotide-diphossugar_trans"/>
</dbReference>
<dbReference type="CDD" id="cd04187">
    <property type="entry name" value="DPM1_like_bac"/>
    <property type="match status" value="1"/>
</dbReference>
<evidence type="ECO:0000256" key="1">
    <source>
        <dbReference type="ARBA" id="ARBA00004141"/>
    </source>
</evidence>
<sequence>MPSLQPKITVVSPVYCCAGCLQDLHARVVASVSSITDDYEIVLVCDASPDASWEAIQKLAAEDSRVRGFLLSRNFGQHYAITAGLEQARGEWIVVMDCDLQDRPEEIPRLYAETQKGYDVVFAARKERQDSTLKRAGSRIFYGLLNYLSDAHHDARTANFGIFHEKVINVLRQMPEPNRAFPIQVKWAGFRQTVIDVQHDARSEGKSSYSLKKLIKLAVDITLSYSDKPLRLSAYLGFTFAAGAILYGACVMVRYLSGEVMVLGYTSLILSVWLLGGIILFSLGVVGLYLGRVYESAKGRPIYIIARKTENHAPPVHQAQQERHS</sequence>
<comment type="caution">
    <text evidence="9">The sequence shown here is derived from an EMBL/GenBank/DDBJ whole genome shotgun (WGS) entry which is preliminary data.</text>
</comment>
<gene>
    <name evidence="9" type="ORF">HBF25_19565</name>
</gene>
<evidence type="ECO:0000256" key="5">
    <source>
        <dbReference type="ARBA" id="ARBA00022989"/>
    </source>
</evidence>
<accession>A0A7X5UE84</accession>
<keyword evidence="10" id="KW-1185">Reference proteome</keyword>
<name>A0A7X5UE84_9GAMM</name>
<evidence type="ECO:0000259" key="8">
    <source>
        <dbReference type="Pfam" id="PF00535"/>
    </source>
</evidence>
<feature type="transmembrane region" description="Helical" evidence="7">
    <location>
        <begin position="268"/>
        <end position="290"/>
    </location>
</feature>
<protein>
    <submittedName>
        <fullName evidence="9">Glycosyltransferase family 2 protein</fullName>
    </submittedName>
</protein>
<dbReference type="InterPro" id="IPR050256">
    <property type="entry name" value="Glycosyltransferase_2"/>
</dbReference>
<feature type="transmembrane region" description="Helical" evidence="7">
    <location>
        <begin position="234"/>
        <end position="256"/>
    </location>
</feature>
<keyword evidence="4 7" id="KW-0812">Transmembrane</keyword>
<dbReference type="Proteomes" id="UP000490980">
    <property type="component" value="Unassembled WGS sequence"/>
</dbReference>
<evidence type="ECO:0000256" key="2">
    <source>
        <dbReference type="ARBA" id="ARBA00022676"/>
    </source>
</evidence>
<dbReference type="PANTHER" id="PTHR48090">
    <property type="entry name" value="UNDECAPRENYL-PHOSPHATE 4-DEOXY-4-FORMAMIDO-L-ARABINOSE TRANSFERASE-RELATED"/>
    <property type="match status" value="1"/>
</dbReference>
<keyword evidence="5 7" id="KW-1133">Transmembrane helix</keyword>
<comment type="subcellular location">
    <subcellularLocation>
        <location evidence="1">Membrane</location>
        <topology evidence="1">Multi-pass membrane protein</topology>
    </subcellularLocation>
</comment>
<keyword evidence="2" id="KW-0328">Glycosyltransferase</keyword>
<dbReference type="InterPro" id="IPR001173">
    <property type="entry name" value="Glyco_trans_2-like"/>
</dbReference>
<proteinExistence type="predicted"/>
<dbReference type="PANTHER" id="PTHR48090:SF1">
    <property type="entry name" value="PROPHAGE BACTOPRENOL GLUCOSYL TRANSFERASE HOMOLOG"/>
    <property type="match status" value="1"/>
</dbReference>
<organism evidence="9 10">
    <name type="scientific">Luteibacter anthropi</name>
    <dbReference type="NCBI Taxonomy" id="564369"/>
    <lineage>
        <taxon>Bacteria</taxon>
        <taxon>Pseudomonadati</taxon>
        <taxon>Pseudomonadota</taxon>
        <taxon>Gammaproteobacteria</taxon>
        <taxon>Lysobacterales</taxon>
        <taxon>Rhodanobacteraceae</taxon>
        <taxon>Luteibacter</taxon>
    </lineage>
</organism>
<reference evidence="9 10" key="1">
    <citation type="submission" date="2020-03" db="EMBL/GenBank/DDBJ databases">
        <authorList>
            <person name="Lai Q."/>
        </authorList>
    </citation>
    <scope>NUCLEOTIDE SEQUENCE [LARGE SCALE GENOMIC DNA]</scope>
    <source>
        <strain evidence="9 10">CCUG 25036</strain>
    </source>
</reference>
<dbReference type="RefSeq" id="WP_166951666.1">
    <property type="nucleotide sequence ID" value="NZ_JAARLZ010000013.1"/>
</dbReference>
<evidence type="ECO:0000313" key="10">
    <source>
        <dbReference type="Proteomes" id="UP000490980"/>
    </source>
</evidence>
<dbReference type="GO" id="GO:0005886">
    <property type="term" value="C:plasma membrane"/>
    <property type="evidence" value="ECO:0007669"/>
    <property type="project" value="TreeGrafter"/>
</dbReference>
<dbReference type="GO" id="GO:0016757">
    <property type="term" value="F:glycosyltransferase activity"/>
    <property type="evidence" value="ECO:0007669"/>
    <property type="project" value="UniProtKB-KW"/>
</dbReference>
<keyword evidence="3 9" id="KW-0808">Transferase</keyword>
<dbReference type="SUPFAM" id="SSF53448">
    <property type="entry name" value="Nucleotide-diphospho-sugar transferases"/>
    <property type="match status" value="1"/>
</dbReference>
<evidence type="ECO:0000256" key="7">
    <source>
        <dbReference type="SAM" id="Phobius"/>
    </source>
</evidence>
<dbReference type="AlphaFoldDB" id="A0A7X5UE84"/>
<dbReference type="Gene3D" id="3.90.550.10">
    <property type="entry name" value="Spore Coat Polysaccharide Biosynthesis Protein SpsA, Chain A"/>
    <property type="match status" value="1"/>
</dbReference>